<keyword evidence="1" id="KW-0472">Membrane</keyword>
<dbReference type="Gene3D" id="3.40.50.300">
    <property type="entry name" value="P-loop containing nucleotide triphosphate hydrolases"/>
    <property type="match status" value="1"/>
</dbReference>
<dbReference type="InterPro" id="IPR027417">
    <property type="entry name" value="P-loop_NTPase"/>
</dbReference>
<reference evidence="4 5" key="1">
    <citation type="journal article" date="2019" name="Int. J. Syst. Evol. Microbiol.">
        <title>The Global Catalogue of Microorganisms (GCM) 10K type strain sequencing project: providing services to taxonomists for standard genome sequencing and annotation.</title>
        <authorList>
            <consortium name="The Broad Institute Genomics Platform"/>
            <consortium name="The Broad Institute Genome Sequencing Center for Infectious Disease"/>
            <person name="Wu L."/>
            <person name="Ma J."/>
        </authorList>
    </citation>
    <scope>NUCLEOTIDE SEQUENCE [LARGE SCALE GENOMIC DNA]</scope>
    <source>
        <strain evidence="4 5">JCM 16013</strain>
    </source>
</reference>
<feature type="signal peptide" evidence="2">
    <location>
        <begin position="1"/>
        <end position="24"/>
    </location>
</feature>
<sequence>MRRGRAAILLQLAVLMSASLLEVAANSAASDLQSRSVRLLVHVALPAVVVLLLMLVVGNVLVFRMQNPRSDRPAWDPQRAPYPGLSAFGEEDAPAYFGRDAQIAELIRRLHVVDASAADRFVCVTGASGSGKSSLVHAGVIPRLRSRRWSVLPVVIPAENRLLAWLPRSPRTPLRTPQC</sequence>
<dbReference type="Pfam" id="PF20703">
    <property type="entry name" value="nSTAND1"/>
    <property type="match status" value="1"/>
</dbReference>
<proteinExistence type="predicted"/>
<keyword evidence="5" id="KW-1185">Reference proteome</keyword>
<organism evidence="4 5">
    <name type="scientific">Catenulispora subtropica</name>
    <dbReference type="NCBI Taxonomy" id="450798"/>
    <lineage>
        <taxon>Bacteria</taxon>
        <taxon>Bacillati</taxon>
        <taxon>Actinomycetota</taxon>
        <taxon>Actinomycetes</taxon>
        <taxon>Catenulisporales</taxon>
        <taxon>Catenulisporaceae</taxon>
        <taxon>Catenulispora</taxon>
    </lineage>
</organism>
<protein>
    <recommendedName>
        <fullName evidence="3">Novel STAND NTPase 1 domain-containing protein</fullName>
    </recommendedName>
</protein>
<name>A0ABN2TFP9_9ACTN</name>
<evidence type="ECO:0000313" key="4">
    <source>
        <dbReference type="EMBL" id="GAA2006227.1"/>
    </source>
</evidence>
<keyword evidence="2" id="KW-0732">Signal</keyword>
<gene>
    <name evidence="4" type="ORF">GCM10009838_85640</name>
</gene>
<evidence type="ECO:0000256" key="1">
    <source>
        <dbReference type="SAM" id="Phobius"/>
    </source>
</evidence>
<evidence type="ECO:0000259" key="3">
    <source>
        <dbReference type="Pfam" id="PF20703"/>
    </source>
</evidence>
<feature type="transmembrane region" description="Helical" evidence="1">
    <location>
        <begin position="39"/>
        <end position="63"/>
    </location>
</feature>
<evidence type="ECO:0000313" key="5">
    <source>
        <dbReference type="Proteomes" id="UP001499854"/>
    </source>
</evidence>
<keyword evidence="1" id="KW-1133">Transmembrane helix</keyword>
<comment type="caution">
    <text evidence="4">The sequence shown here is derived from an EMBL/GenBank/DDBJ whole genome shotgun (WGS) entry which is preliminary data.</text>
</comment>
<evidence type="ECO:0000256" key="2">
    <source>
        <dbReference type="SAM" id="SignalP"/>
    </source>
</evidence>
<feature type="chain" id="PRO_5046647300" description="Novel STAND NTPase 1 domain-containing protein" evidence="2">
    <location>
        <begin position="25"/>
        <end position="179"/>
    </location>
</feature>
<keyword evidence="1" id="KW-0812">Transmembrane</keyword>
<dbReference type="SUPFAM" id="SSF52540">
    <property type="entry name" value="P-loop containing nucleoside triphosphate hydrolases"/>
    <property type="match status" value="1"/>
</dbReference>
<feature type="domain" description="Novel STAND NTPase 1" evidence="3">
    <location>
        <begin position="81"/>
        <end position="162"/>
    </location>
</feature>
<dbReference type="EMBL" id="BAAAQM010000090">
    <property type="protein sequence ID" value="GAA2006227.1"/>
    <property type="molecule type" value="Genomic_DNA"/>
</dbReference>
<dbReference type="Proteomes" id="UP001499854">
    <property type="component" value="Unassembled WGS sequence"/>
</dbReference>
<accession>A0ABN2TFP9</accession>
<dbReference type="InterPro" id="IPR049052">
    <property type="entry name" value="nSTAND1"/>
</dbReference>